<dbReference type="EMBL" id="JN038178">
    <property type="protein sequence ID" value="AFJ52661.1"/>
    <property type="molecule type" value="Genomic_DNA"/>
</dbReference>
<evidence type="ECO:0007829" key="5">
    <source>
        <dbReference type="PDB" id="5WPX"/>
    </source>
</evidence>
<dbReference type="PDBsum" id="5WPX"/>
<reference evidence="5" key="5">
    <citation type="submission" date="2016-11" db="PDB data bank">
        <title>Solution Structure of KstB-PCP loaded with nicotinic acid in kosinostatin biosynthesis.</title>
        <authorList>
            <person name="Zhao B."/>
            <person name="Lan W."/>
            <person name="Tang G."/>
            <person name="Cao C."/>
        </authorList>
    </citation>
    <scope>STRUCTURE BY NMR</scope>
</reference>
<dbReference type="SUPFAM" id="SSF47336">
    <property type="entry name" value="ACP-like"/>
    <property type="match status" value="1"/>
</dbReference>
<reference evidence="2" key="1">
    <citation type="submission" date="2011-05" db="EMBL/GenBank/DDBJ databases">
        <authorList>
            <person name="Ma H."/>
            <person name="Zhou Q."/>
            <person name="Igarashi Y."/>
            <person name="Tang G."/>
        </authorList>
    </citation>
    <scope>NUCLEOTIDE SEQUENCE</scope>
</reference>
<accession>A0A023GUP0</accession>
<dbReference type="PDB" id="2MY6">
    <property type="method" value="NMR"/>
    <property type="chains" value="A=1-87"/>
</dbReference>
<evidence type="ECO:0007829" key="6">
    <source>
        <dbReference type="PDB" id="5WPY"/>
    </source>
</evidence>
<reference evidence="2" key="2">
    <citation type="journal article" date="2013" name="Chem. Biol.">
        <title>Unconventional origin and hybrid system for construction of pyrrolopyrrole moiety in kosinostatin biosynthesis.</title>
        <authorList>
            <person name="Ma H.M."/>
            <person name="Zhou Q."/>
            <person name="Tang Y.M."/>
            <person name="Zhang Z."/>
            <person name="Chen Y.S."/>
            <person name="He H.Y."/>
            <person name="Pan H.X."/>
            <person name="Tang M.C."/>
            <person name="Gao J.F."/>
            <person name="Zhao S.Y."/>
            <person name="Igarashi Y."/>
            <person name="Tang G.L."/>
        </authorList>
    </citation>
    <scope>NUCLEOTIDE SEQUENCE</scope>
</reference>
<dbReference type="BMRB" id="A0A023GUP0"/>
<dbReference type="AlphaFoldDB" id="A0A023GUP0"/>
<dbReference type="RefSeq" id="WP_229397644.1">
    <property type="nucleotide sequence ID" value="NZ_BBZF01000012.1"/>
</dbReference>
<dbReference type="Pfam" id="PF00550">
    <property type="entry name" value="PP-binding"/>
    <property type="match status" value="1"/>
</dbReference>
<protein>
    <submittedName>
        <fullName evidence="2">Peptidyl carrier protein</fullName>
    </submittedName>
</protein>
<organism evidence="2">
    <name type="scientific">Micromonospora okii</name>
    <dbReference type="NCBI Taxonomy" id="1182970"/>
    <lineage>
        <taxon>Bacteria</taxon>
        <taxon>Bacillati</taxon>
        <taxon>Actinomycetota</taxon>
        <taxon>Actinomycetes</taxon>
        <taxon>Micromonosporales</taxon>
        <taxon>Micromonosporaceae</taxon>
        <taxon>Micromonospora</taxon>
    </lineage>
</organism>
<dbReference type="Gene3D" id="1.10.1200.10">
    <property type="entry name" value="ACP-like"/>
    <property type="match status" value="1"/>
</dbReference>
<dbReference type="PDBsum" id="2MY6"/>
<proteinExistence type="evidence at protein level"/>
<dbReference type="PDBsum" id="5WPY"/>
<dbReference type="InterPro" id="IPR009081">
    <property type="entry name" value="PP-bd_ACP"/>
</dbReference>
<evidence type="ECO:0000313" key="2">
    <source>
        <dbReference type="EMBL" id="AFJ52661.1"/>
    </source>
</evidence>
<evidence type="ECO:0000259" key="1">
    <source>
        <dbReference type="PROSITE" id="PS50075"/>
    </source>
</evidence>
<feature type="domain" description="Carrier" evidence="1">
    <location>
        <begin position="2"/>
        <end position="80"/>
    </location>
</feature>
<keyword evidence="3 4" id="KW-0002">3D-structure</keyword>
<dbReference type="SMR" id="A0A023GUP0"/>
<evidence type="ECO:0007829" key="3">
    <source>
        <dbReference type="PDB" id="2MY5"/>
    </source>
</evidence>
<name>A0A023GUP0_9ACTN</name>
<dbReference type="PROSITE" id="PS50075">
    <property type="entry name" value="CARRIER"/>
    <property type="match status" value="1"/>
</dbReference>
<sequence>MQHASVIAQFVVEEFLPDVAPADVDVDLDLVDNGVIDSLGLLKVIAWLEDRFGIAADDVELSPEHFRSIRSIDAFVVGATTPPVEAK</sequence>
<reference evidence="3 4" key="3">
    <citation type="submission" date="2015-01" db="PDB data bank">
        <title>1H and 15N Assigned Chemical Shifts for KstB-PCP.</title>
        <authorList>
            <person name="Zhao B."/>
            <person name="Lan W."/>
            <person name="Wang C."/>
            <person name="Tang G."/>
            <person name="Cao C."/>
        </authorList>
    </citation>
    <scope>STRUCTURE BY NMR</scope>
</reference>
<dbReference type="PDB" id="2MY5">
    <property type="method" value="NMR"/>
    <property type="chains" value="A=1-87"/>
</dbReference>
<dbReference type="PDB" id="5WPY">
    <property type="method" value="NMR"/>
    <property type="chains" value="A=1-87"/>
</dbReference>
<dbReference type="InterPro" id="IPR036736">
    <property type="entry name" value="ACP-like_sf"/>
</dbReference>
<dbReference type="PDB" id="5WPX">
    <property type="method" value="NMR"/>
    <property type="chains" value="A=1-87"/>
</dbReference>
<evidence type="ECO:0007829" key="4">
    <source>
        <dbReference type="PDB" id="2MY6"/>
    </source>
</evidence>
<reference evidence="6" key="4">
    <citation type="submission" date="2016-11" db="PDB data bank">
        <title>major solution Structure of KstB-PCP in kosinostatin biosynthesis.</title>
        <authorList>
            <person name="Zhao B."/>
            <person name="Lan W."/>
            <person name="Tang G."/>
            <person name="Cao C."/>
        </authorList>
    </citation>
    <scope>STRUCTURE BY NMR</scope>
</reference>
<dbReference type="PDBsum" id="2MY5"/>